<evidence type="ECO:0000259" key="9">
    <source>
        <dbReference type="Pfam" id="PF01433"/>
    </source>
</evidence>
<proteinExistence type="inferred from homology"/>
<evidence type="ECO:0000256" key="1">
    <source>
        <dbReference type="ARBA" id="ARBA00001947"/>
    </source>
</evidence>
<dbReference type="PANTHER" id="PTHR11533:SF174">
    <property type="entry name" value="PUROMYCIN-SENSITIVE AMINOPEPTIDASE-RELATED"/>
    <property type="match status" value="1"/>
</dbReference>
<sequence>QPEERVVANGDGTKTVHFQRTPPLSSYLLALAVGAFVVSHTRRCGQTPIRVWSVPEKRGMASFALATAVEVLSRLERYFDIPHPYAKLDLVAVPDFEFGAMENAGAVFFREALLLVDPRSASHGEQVRAAEVICHELAHMWFGNLVTMAWWDDLWLNESFATWMAFTILDGWRPEWQVWRLFQHGRAAALEVDALEDTHPVYVAVKSPEEATENFDLITYQKGASVVRMIERFLGERSFRTGVRRYLRAHREGNTVGADFWNALA</sequence>
<keyword evidence="7" id="KW-0862">Zinc</keyword>
<accession>X0VJ74</accession>
<evidence type="ECO:0000256" key="2">
    <source>
        <dbReference type="ARBA" id="ARBA00010136"/>
    </source>
</evidence>
<dbReference type="GO" id="GO:0006508">
    <property type="term" value="P:proteolysis"/>
    <property type="evidence" value="ECO:0007669"/>
    <property type="project" value="UniProtKB-KW"/>
</dbReference>
<evidence type="ECO:0000313" key="10">
    <source>
        <dbReference type="EMBL" id="GAG00611.1"/>
    </source>
</evidence>
<gene>
    <name evidence="10" type="ORF">S01H1_43509</name>
</gene>
<comment type="cofactor">
    <cofactor evidence="1">
        <name>Zn(2+)</name>
        <dbReference type="ChEBI" id="CHEBI:29105"/>
    </cofactor>
</comment>
<dbReference type="AlphaFoldDB" id="X0VJ74"/>
<name>X0VJ74_9ZZZZ</name>
<evidence type="ECO:0000256" key="7">
    <source>
        <dbReference type="ARBA" id="ARBA00022833"/>
    </source>
</evidence>
<dbReference type="PRINTS" id="PR00756">
    <property type="entry name" value="ALADIPTASE"/>
</dbReference>
<dbReference type="Gene3D" id="1.10.390.10">
    <property type="entry name" value="Neutral Protease Domain 2"/>
    <property type="match status" value="1"/>
</dbReference>
<dbReference type="Gene3D" id="2.60.40.1730">
    <property type="entry name" value="tricorn interacting facor f3 domain"/>
    <property type="match status" value="1"/>
</dbReference>
<dbReference type="PANTHER" id="PTHR11533">
    <property type="entry name" value="PROTEASE M1 ZINC METALLOPROTEASE"/>
    <property type="match status" value="1"/>
</dbReference>
<dbReference type="GO" id="GO:0008270">
    <property type="term" value="F:zinc ion binding"/>
    <property type="evidence" value="ECO:0007669"/>
    <property type="project" value="InterPro"/>
</dbReference>
<evidence type="ECO:0000256" key="8">
    <source>
        <dbReference type="ARBA" id="ARBA00023049"/>
    </source>
</evidence>
<dbReference type="Pfam" id="PF01433">
    <property type="entry name" value="Peptidase_M1"/>
    <property type="match status" value="1"/>
</dbReference>
<evidence type="ECO:0000256" key="3">
    <source>
        <dbReference type="ARBA" id="ARBA00022438"/>
    </source>
</evidence>
<dbReference type="GO" id="GO:0070006">
    <property type="term" value="F:metalloaminopeptidase activity"/>
    <property type="evidence" value="ECO:0007669"/>
    <property type="project" value="TreeGrafter"/>
</dbReference>
<evidence type="ECO:0000256" key="6">
    <source>
        <dbReference type="ARBA" id="ARBA00022801"/>
    </source>
</evidence>
<keyword evidence="8" id="KW-0482">Metalloprotease</keyword>
<dbReference type="SUPFAM" id="SSF63737">
    <property type="entry name" value="Leukotriene A4 hydrolase N-terminal domain"/>
    <property type="match status" value="1"/>
</dbReference>
<dbReference type="InterPro" id="IPR001930">
    <property type="entry name" value="Peptidase_M1"/>
</dbReference>
<dbReference type="FunFam" id="1.10.390.10:FF:000006">
    <property type="entry name" value="Puromycin-sensitive aminopeptidase"/>
    <property type="match status" value="1"/>
</dbReference>
<dbReference type="InterPro" id="IPR027268">
    <property type="entry name" value="Peptidase_M4/M1_CTD_sf"/>
</dbReference>
<dbReference type="GO" id="GO:0043171">
    <property type="term" value="P:peptide catabolic process"/>
    <property type="evidence" value="ECO:0007669"/>
    <property type="project" value="TreeGrafter"/>
</dbReference>
<feature type="domain" description="Peptidase M1 membrane alanine aminopeptidase" evidence="9">
    <location>
        <begin position="63"/>
        <end position="264"/>
    </location>
</feature>
<dbReference type="InterPro" id="IPR014782">
    <property type="entry name" value="Peptidase_M1_dom"/>
</dbReference>
<evidence type="ECO:0000256" key="4">
    <source>
        <dbReference type="ARBA" id="ARBA00022670"/>
    </source>
</evidence>
<comment type="caution">
    <text evidence="10">The sequence shown here is derived from an EMBL/GenBank/DDBJ whole genome shotgun (WGS) entry which is preliminary data.</text>
</comment>
<keyword evidence="6" id="KW-0378">Hydrolase</keyword>
<feature type="non-terminal residue" evidence="10">
    <location>
        <position position="265"/>
    </location>
</feature>
<protein>
    <recommendedName>
        <fullName evidence="9">Peptidase M1 membrane alanine aminopeptidase domain-containing protein</fullName>
    </recommendedName>
</protein>
<keyword evidence="3" id="KW-0031">Aminopeptidase</keyword>
<organism evidence="10">
    <name type="scientific">marine sediment metagenome</name>
    <dbReference type="NCBI Taxonomy" id="412755"/>
    <lineage>
        <taxon>unclassified sequences</taxon>
        <taxon>metagenomes</taxon>
        <taxon>ecological metagenomes</taxon>
    </lineage>
</organism>
<dbReference type="GO" id="GO:0042277">
    <property type="term" value="F:peptide binding"/>
    <property type="evidence" value="ECO:0007669"/>
    <property type="project" value="TreeGrafter"/>
</dbReference>
<dbReference type="GO" id="GO:0005615">
    <property type="term" value="C:extracellular space"/>
    <property type="evidence" value="ECO:0007669"/>
    <property type="project" value="TreeGrafter"/>
</dbReference>
<dbReference type="SUPFAM" id="SSF55486">
    <property type="entry name" value="Metalloproteases ('zincins'), catalytic domain"/>
    <property type="match status" value="1"/>
</dbReference>
<dbReference type="InterPro" id="IPR042097">
    <property type="entry name" value="Aminopeptidase_N-like_N_sf"/>
</dbReference>
<dbReference type="GO" id="GO:0016020">
    <property type="term" value="C:membrane"/>
    <property type="evidence" value="ECO:0007669"/>
    <property type="project" value="TreeGrafter"/>
</dbReference>
<comment type="similarity">
    <text evidence="2">Belongs to the peptidase M1 family.</text>
</comment>
<dbReference type="GO" id="GO:0005737">
    <property type="term" value="C:cytoplasm"/>
    <property type="evidence" value="ECO:0007669"/>
    <property type="project" value="TreeGrafter"/>
</dbReference>
<dbReference type="InterPro" id="IPR034016">
    <property type="entry name" value="M1_APN-typ"/>
</dbReference>
<feature type="non-terminal residue" evidence="10">
    <location>
        <position position="1"/>
    </location>
</feature>
<dbReference type="CDD" id="cd09601">
    <property type="entry name" value="M1_APN-Q_like"/>
    <property type="match status" value="1"/>
</dbReference>
<reference evidence="10" key="1">
    <citation type="journal article" date="2014" name="Front. Microbiol.">
        <title>High frequency of phylogenetically diverse reductive dehalogenase-homologous genes in deep subseafloor sedimentary metagenomes.</title>
        <authorList>
            <person name="Kawai M."/>
            <person name="Futagami T."/>
            <person name="Toyoda A."/>
            <person name="Takaki Y."/>
            <person name="Nishi S."/>
            <person name="Hori S."/>
            <person name="Arai W."/>
            <person name="Tsubouchi T."/>
            <person name="Morono Y."/>
            <person name="Uchiyama I."/>
            <person name="Ito T."/>
            <person name="Fujiyama A."/>
            <person name="Inagaki F."/>
            <person name="Takami H."/>
        </authorList>
    </citation>
    <scope>NUCLEOTIDE SEQUENCE</scope>
    <source>
        <strain evidence="10">Expedition CK06-06</strain>
    </source>
</reference>
<keyword evidence="4" id="KW-0645">Protease</keyword>
<keyword evidence="5" id="KW-0479">Metal-binding</keyword>
<dbReference type="EMBL" id="BARS01027725">
    <property type="protein sequence ID" value="GAG00611.1"/>
    <property type="molecule type" value="Genomic_DNA"/>
</dbReference>
<dbReference type="InterPro" id="IPR050344">
    <property type="entry name" value="Peptidase_M1_aminopeptidases"/>
</dbReference>
<evidence type="ECO:0000256" key="5">
    <source>
        <dbReference type="ARBA" id="ARBA00022723"/>
    </source>
</evidence>